<dbReference type="EMBL" id="BQNB010017067">
    <property type="protein sequence ID" value="GJT58979.1"/>
    <property type="molecule type" value="Genomic_DNA"/>
</dbReference>
<reference evidence="2" key="1">
    <citation type="journal article" date="2022" name="Int. J. Mol. Sci.">
        <title>Draft Genome of Tanacetum Coccineum: Genomic Comparison of Closely Related Tanacetum-Family Plants.</title>
        <authorList>
            <person name="Yamashiro T."/>
            <person name="Shiraishi A."/>
            <person name="Nakayama K."/>
            <person name="Satake H."/>
        </authorList>
    </citation>
    <scope>NUCLEOTIDE SEQUENCE</scope>
</reference>
<keyword evidence="3" id="KW-1185">Reference proteome</keyword>
<organism evidence="2 3">
    <name type="scientific">Tanacetum coccineum</name>
    <dbReference type="NCBI Taxonomy" id="301880"/>
    <lineage>
        <taxon>Eukaryota</taxon>
        <taxon>Viridiplantae</taxon>
        <taxon>Streptophyta</taxon>
        <taxon>Embryophyta</taxon>
        <taxon>Tracheophyta</taxon>
        <taxon>Spermatophyta</taxon>
        <taxon>Magnoliopsida</taxon>
        <taxon>eudicotyledons</taxon>
        <taxon>Gunneridae</taxon>
        <taxon>Pentapetalae</taxon>
        <taxon>asterids</taxon>
        <taxon>campanulids</taxon>
        <taxon>Asterales</taxon>
        <taxon>Asteraceae</taxon>
        <taxon>Asteroideae</taxon>
        <taxon>Anthemideae</taxon>
        <taxon>Anthemidinae</taxon>
        <taxon>Tanacetum</taxon>
    </lineage>
</organism>
<evidence type="ECO:0000256" key="1">
    <source>
        <dbReference type="SAM" id="MobiDB-lite"/>
    </source>
</evidence>
<name>A0ABQ5F730_9ASTR</name>
<feature type="compositionally biased region" description="Basic and acidic residues" evidence="1">
    <location>
        <begin position="91"/>
        <end position="101"/>
    </location>
</feature>
<feature type="region of interest" description="Disordered" evidence="1">
    <location>
        <begin position="82"/>
        <end position="174"/>
    </location>
</feature>
<evidence type="ECO:0000313" key="3">
    <source>
        <dbReference type="Proteomes" id="UP001151760"/>
    </source>
</evidence>
<evidence type="ECO:0000313" key="2">
    <source>
        <dbReference type="EMBL" id="GJT58979.1"/>
    </source>
</evidence>
<comment type="caution">
    <text evidence="2">The sequence shown here is derived from an EMBL/GenBank/DDBJ whole genome shotgun (WGS) entry which is preliminary data.</text>
</comment>
<gene>
    <name evidence="2" type="ORF">Tco_1002512</name>
</gene>
<proteinExistence type="predicted"/>
<reference evidence="2" key="2">
    <citation type="submission" date="2022-01" db="EMBL/GenBank/DDBJ databases">
        <authorList>
            <person name="Yamashiro T."/>
            <person name="Shiraishi A."/>
            <person name="Satake H."/>
            <person name="Nakayama K."/>
        </authorList>
    </citation>
    <scope>NUCLEOTIDE SEQUENCE</scope>
</reference>
<protein>
    <recommendedName>
        <fullName evidence="4">Xylulose kinase-1</fullName>
    </recommendedName>
</protein>
<feature type="compositionally biased region" description="Polar residues" evidence="1">
    <location>
        <begin position="102"/>
        <end position="117"/>
    </location>
</feature>
<accession>A0ABQ5F730</accession>
<feature type="region of interest" description="Disordered" evidence="1">
    <location>
        <begin position="250"/>
        <end position="296"/>
    </location>
</feature>
<evidence type="ECO:0008006" key="4">
    <source>
        <dbReference type="Google" id="ProtNLM"/>
    </source>
</evidence>
<feature type="compositionally biased region" description="Acidic residues" evidence="1">
    <location>
        <begin position="269"/>
        <end position="279"/>
    </location>
</feature>
<feature type="compositionally biased region" description="Basic and acidic residues" evidence="1">
    <location>
        <begin position="280"/>
        <end position="290"/>
    </location>
</feature>
<sequence>MGKLAFCDYHNMVAILEKTEHNTDFHQIVDFLEASHIRYALMVRPTVYVAHIQQFWSTARVETVDEATKIIATVNGRQRTLTESSIRRHLKLNDAEDKSTPQHDQTTSQEPKQQETTIPPPSPSNIPIHRRLTKGTIRISQSKVPSPGADETASLSGDDRHKEAFPTATSLDAGQDRENIAKTSAMPHEASPRVTSLGGGEGSMQQQLTKLMDIYTSLQRQHSLMAEKIQSQDLEIIQLKTKIKTLEDNEKRREGVAQEDAPNTGGIDQGEDLLEDDNEKDSNKSADKGSESTSEMANVLSTLEAANILASGGSKSVFTLASSTIATASTGVSPAVATASGSFPTAAVFTTASVATPRVTRSSRGIIIEPSSTISVNIPISLEEGQGKGL</sequence>
<dbReference type="Proteomes" id="UP001151760">
    <property type="component" value="Unassembled WGS sequence"/>
</dbReference>